<evidence type="ECO:0000313" key="4">
    <source>
        <dbReference type="EMBL" id="OQR88330.1"/>
    </source>
</evidence>
<name>A0A1V9YRQ8_9STRA</name>
<organism evidence="4 5">
    <name type="scientific">Thraustotheca clavata</name>
    <dbReference type="NCBI Taxonomy" id="74557"/>
    <lineage>
        <taxon>Eukaryota</taxon>
        <taxon>Sar</taxon>
        <taxon>Stramenopiles</taxon>
        <taxon>Oomycota</taxon>
        <taxon>Saprolegniomycetes</taxon>
        <taxon>Saprolegniales</taxon>
        <taxon>Achlyaceae</taxon>
        <taxon>Thraustotheca</taxon>
    </lineage>
</organism>
<feature type="coiled-coil region" evidence="2">
    <location>
        <begin position="151"/>
        <end position="178"/>
    </location>
</feature>
<feature type="non-terminal residue" evidence="4">
    <location>
        <position position="1"/>
    </location>
</feature>
<accession>A0A1V9YRQ8</accession>
<keyword evidence="2" id="KW-0175">Coiled coil</keyword>
<reference evidence="4 5" key="1">
    <citation type="journal article" date="2014" name="Genome Biol. Evol.">
        <title>The secreted proteins of Achlya hypogyna and Thraustotheca clavata identify the ancestral oomycete secretome and reveal gene acquisitions by horizontal gene transfer.</title>
        <authorList>
            <person name="Misner I."/>
            <person name="Blouin N."/>
            <person name="Leonard G."/>
            <person name="Richards T.A."/>
            <person name="Lane C.E."/>
        </authorList>
    </citation>
    <scope>NUCLEOTIDE SEQUENCE [LARGE SCALE GENOMIC DNA]</scope>
    <source>
        <strain evidence="4 5">ATCC 34112</strain>
    </source>
</reference>
<gene>
    <name evidence="4" type="ORF">THRCLA_10382</name>
</gene>
<dbReference type="PANTHER" id="PTHR34894:SF5">
    <property type="entry name" value="EF-HAND DOMAIN-CONTAINING PROTEIN"/>
    <property type="match status" value="1"/>
</dbReference>
<dbReference type="OrthoDB" id="1927454at2759"/>
<keyword evidence="5" id="KW-1185">Reference proteome</keyword>
<dbReference type="InterPro" id="IPR011992">
    <property type="entry name" value="EF-hand-dom_pair"/>
</dbReference>
<dbReference type="SUPFAM" id="SSF47473">
    <property type="entry name" value="EF-hand"/>
    <property type="match status" value="1"/>
</dbReference>
<dbReference type="InterPro" id="IPR018247">
    <property type="entry name" value="EF_Hand_1_Ca_BS"/>
</dbReference>
<protein>
    <recommendedName>
        <fullName evidence="3">EF-hand domain-containing protein</fullName>
    </recommendedName>
</protein>
<dbReference type="GO" id="GO:0005509">
    <property type="term" value="F:calcium ion binding"/>
    <property type="evidence" value="ECO:0007669"/>
    <property type="project" value="InterPro"/>
</dbReference>
<keyword evidence="1" id="KW-0106">Calcium</keyword>
<dbReference type="PROSITE" id="PS00018">
    <property type="entry name" value="EF_HAND_1"/>
    <property type="match status" value="1"/>
</dbReference>
<evidence type="ECO:0000313" key="5">
    <source>
        <dbReference type="Proteomes" id="UP000243217"/>
    </source>
</evidence>
<dbReference type="InterPro" id="IPR002048">
    <property type="entry name" value="EF_hand_dom"/>
</dbReference>
<evidence type="ECO:0000256" key="2">
    <source>
        <dbReference type="SAM" id="Coils"/>
    </source>
</evidence>
<evidence type="ECO:0000256" key="1">
    <source>
        <dbReference type="ARBA" id="ARBA00022837"/>
    </source>
</evidence>
<dbReference type="PROSITE" id="PS50222">
    <property type="entry name" value="EF_HAND_2"/>
    <property type="match status" value="1"/>
</dbReference>
<dbReference type="Gene3D" id="1.10.238.10">
    <property type="entry name" value="EF-hand"/>
    <property type="match status" value="1"/>
</dbReference>
<dbReference type="SMART" id="SM00054">
    <property type="entry name" value="EFh"/>
    <property type="match status" value="1"/>
</dbReference>
<sequence length="674" mass="77711">RLRESIFTSVMNGEASRRKDRERRLRLNLNLTADQVKILQQKYASTSKQHNDAAIIIQRVLRGKIAGKKCQLLRLVELMKVNTRHLFHQRLKSIELREHEPANKITLNQLEEQLKYIVWEVGRLVRDLSLDWWKQSLSVIILPLCIPLEERARLTWELSDAQDELKQLKLETSILLQNCATCLTVCTEKYIPMSVLLQTGSHNYHSPPPQTDLTTKVAIEAVVHTNSCVEDFIFNKVYQMKNMTSVAIQTDFALERNQSYYESLCALAELHSKPPDSDSDDDEDYLVVESPKLMTKISTKILNGDELITTTKKAMSSSSKHRKHKVKSKKQRYRASNALANIPPEFLKVFKINGVTKAYKAHAMPLSQLKLLLHEIYNSRMRLEEYTHPLPDFIFQFFMRKYGLRNVAESHLIDLLTSLKKFWRHDCEVVCKFHTHFFARFCSLKNTVPLSIDAFDFYICILAHIHSEDIRQMEPVVPYNRVPGLNRHAIECISKFEPSRMLQLINYQPVLVELTLMKIDECVNSYPNIIEGKVLGTSLSNILVDRNKLLVMYIQEFESVESQINTMLKSVFESADIDHNGELTIEEFNAIVQKIDPTPMWQVQQMYFDAVALTANAHTDTVTSDAFVMVAKKQGLGTRAFPGLRRKAIVDPPMLDPSIIDDFNARIPSYQEIN</sequence>
<dbReference type="AlphaFoldDB" id="A0A1V9YRQ8"/>
<evidence type="ECO:0000259" key="3">
    <source>
        <dbReference type="PROSITE" id="PS50222"/>
    </source>
</evidence>
<dbReference type="Proteomes" id="UP000243217">
    <property type="component" value="Unassembled WGS sequence"/>
</dbReference>
<comment type="caution">
    <text evidence="4">The sequence shown here is derived from an EMBL/GenBank/DDBJ whole genome shotgun (WGS) entry which is preliminary data.</text>
</comment>
<dbReference type="EMBL" id="JNBS01003308">
    <property type="protein sequence ID" value="OQR88330.1"/>
    <property type="molecule type" value="Genomic_DNA"/>
</dbReference>
<dbReference type="PANTHER" id="PTHR34894">
    <property type="entry name" value="SAM-DEPENDENT METHYLTRANSFERASE RSMI, CONSERVED SITE"/>
    <property type="match status" value="1"/>
</dbReference>
<feature type="domain" description="EF-hand" evidence="3">
    <location>
        <begin position="563"/>
        <end position="598"/>
    </location>
</feature>
<proteinExistence type="predicted"/>